<proteinExistence type="predicted"/>
<feature type="domain" description="Polysaccharide pyruvyl transferase" evidence="1">
    <location>
        <begin position="13"/>
        <end position="346"/>
    </location>
</feature>
<dbReference type="Pfam" id="PF04230">
    <property type="entry name" value="PS_pyruv_trans"/>
    <property type="match status" value="1"/>
</dbReference>
<dbReference type="EMBL" id="CP048836">
    <property type="protein sequence ID" value="QID16772.1"/>
    <property type="molecule type" value="Genomic_DNA"/>
</dbReference>
<accession>A0A6C1AZJ2</accession>
<dbReference type="RefSeq" id="WP_173763940.1">
    <property type="nucleotide sequence ID" value="NZ_CP048836.1"/>
</dbReference>
<dbReference type="GO" id="GO:0016740">
    <property type="term" value="F:transferase activity"/>
    <property type="evidence" value="ECO:0007669"/>
    <property type="project" value="UniProtKB-KW"/>
</dbReference>
<keyword evidence="2" id="KW-0808">Transferase</keyword>
<organism evidence="2 3">
    <name type="scientific">Nitrogeniibacter mangrovi</name>
    <dbReference type="NCBI Taxonomy" id="2016596"/>
    <lineage>
        <taxon>Bacteria</taxon>
        <taxon>Pseudomonadati</taxon>
        <taxon>Pseudomonadota</taxon>
        <taxon>Betaproteobacteria</taxon>
        <taxon>Rhodocyclales</taxon>
        <taxon>Zoogloeaceae</taxon>
        <taxon>Nitrogeniibacter</taxon>
    </lineage>
</organism>
<reference evidence="2 3" key="1">
    <citation type="submission" date="2020-02" db="EMBL/GenBank/DDBJ databases">
        <title>Nitrogenibacter mangrovi gen. nov., sp. nov. isolated from mangrove sediment, a denitrifying betaproteobacterium.</title>
        <authorList>
            <person name="Liao H."/>
            <person name="Tian Y."/>
        </authorList>
    </citation>
    <scope>NUCLEOTIDE SEQUENCE [LARGE SCALE GENOMIC DNA]</scope>
    <source>
        <strain evidence="2 3">M9-3-2</strain>
    </source>
</reference>
<evidence type="ECO:0000313" key="3">
    <source>
        <dbReference type="Proteomes" id="UP000501991"/>
    </source>
</evidence>
<keyword evidence="3" id="KW-1185">Reference proteome</keyword>
<dbReference type="InterPro" id="IPR007345">
    <property type="entry name" value="Polysacch_pyruvyl_Trfase"/>
</dbReference>
<name>A0A6C1AZJ2_9RHOO</name>
<dbReference type="KEGG" id="azq:G3580_03450"/>
<dbReference type="PANTHER" id="PTHR36836">
    <property type="entry name" value="COLANIC ACID BIOSYNTHESIS PROTEIN WCAK"/>
    <property type="match status" value="1"/>
</dbReference>
<gene>
    <name evidence="2" type="ORF">G3580_03450</name>
</gene>
<dbReference type="AlphaFoldDB" id="A0A6C1AZJ2"/>
<dbReference type="PANTHER" id="PTHR36836:SF1">
    <property type="entry name" value="COLANIC ACID BIOSYNTHESIS PROTEIN WCAK"/>
    <property type="match status" value="1"/>
</dbReference>
<dbReference type="Proteomes" id="UP000501991">
    <property type="component" value="Chromosome"/>
</dbReference>
<evidence type="ECO:0000313" key="2">
    <source>
        <dbReference type="EMBL" id="QID16772.1"/>
    </source>
</evidence>
<sequence>MKFYLAGQREFANRGCEALVRSTVQMLHEQFGSGIEIYCPSDRPDLDSAQWPSAAEHGVRFVPAPRLSPKLKWWYRSVRVAPPIMDHWIPKSFELPDEVARPADMSDVIIQIGGDNITLDYTPAGLIGNTAFSEMYMAKGKPNVLWAASVGPFAKNPRIERYMAGFLARLHLITVREPVSQAYLSGIGVERNVRRVADPAFLMTPEVFDCDPMFPSVEGAGYVGINFSPLVARFAPDDEGVRARLEASLVDFVSSVIGEDGFSVLLVPHVDPLDGSGRAGDTAFMTPLFETLRARFPDRIALAPKRLNAAQLKYLIGRCRFFMGARTHSTIAAFSTGVPTGSIAYSVKARGLNQDIFGHEDFVVSTLDLDAERLKRVFRRMVEREDETRAILQRRIAEIKAESRLSAHYVSGLLQ</sequence>
<evidence type="ECO:0000259" key="1">
    <source>
        <dbReference type="Pfam" id="PF04230"/>
    </source>
</evidence>
<protein>
    <submittedName>
        <fullName evidence="2">Polysaccharide pyruvyl transferase family protein</fullName>
    </submittedName>
</protein>